<feature type="transmembrane region" description="Helical" evidence="4">
    <location>
        <begin position="184"/>
        <end position="208"/>
    </location>
</feature>
<dbReference type="GO" id="GO:0005886">
    <property type="term" value="C:plasma membrane"/>
    <property type="evidence" value="ECO:0007669"/>
    <property type="project" value="TreeGrafter"/>
</dbReference>
<dbReference type="EMBL" id="ML001403">
    <property type="protein sequence ID" value="RKO83303.1"/>
    <property type="molecule type" value="Genomic_DNA"/>
</dbReference>
<keyword evidence="3" id="KW-0460">Magnesium</keyword>
<feature type="transmembrane region" description="Helical" evidence="4">
    <location>
        <begin position="36"/>
        <end position="60"/>
    </location>
</feature>
<sequence>LPVLVVGIFDKDVSRTILLEAPQLYRFGQENRGLNFTVFFSWVFAAIWHSIVAVVIPFAMFDAFPTSDQDVALRADSNPSPRFSSFWYQVWHTDGTTPGQEEYMYSLGSAVYMIVVFIVTIKISYIEAHSWTILTHACAFASILVWFLFMLFYSWVWPRLGQSLGAEFAGMICLVTPTLLRTLLMWIPCVAASVLCCDFVWIAAEWLYGDWTLLPRVAVVPPQKPHGDGMGEKRRRHRERYGLVVARAAAALAAIVGNDEWVDTTKWWQSWEREYARTRSAEDWDEVRPKGDRRKKWSLRDRKVHVINIFLCTYTPSKMHATDDDAGIGIQKLRRRSRTLREDLNPMILPEASGP</sequence>
<organism evidence="6 7">
    <name type="scientific">Blyttiomyces helicus</name>
    <dbReference type="NCBI Taxonomy" id="388810"/>
    <lineage>
        <taxon>Eukaryota</taxon>
        <taxon>Fungi</taxon>
        <taxon>Fungi incertae sedis</taxon>
        <taxon>Chytridiomycota</taxon>
        <taxon>Chytridiomycota incertae sedis</taxon>
        <taxon>Chytridiomycetes</taxon>
        <taxon>Chytridiomycetes incertae sedis</taxon>
        <taxon>Blyttiomyces</taxon>
    </lineage>
</organism>
<dbReference type="InterPro" id="IPR032630">
    <property type="entry name" value="P_typ_ATPase_c"/>
</dbReference>
<comment type="subcellular location">
    <subcellularLocation>
        <location evidence="1">Membrane</location>
        <topology evidence="1">Multi-pass membrane protein</topology>
    </subcellularLocation>
</comment>
<proteinExistence type="predicted"/>
<protein>
    <recommendedName>
        <fullName evidence="5">P-type ATPase C-terminal domain-containing protein</fullName>
    </recommendedName>
</protein>
<reference evidence="7" key="1">
    <citation type="journal article" date="2018" name="Nat. Microbiol.">
        <title>Leveraging single-cell genomics to expand the fungal tree of life.</title>
        <authorList>
            <person name="Ahrendt S.R."/>
            <person name="Quandt C.A."/>
            <person name="Ciobanu D."/>
            <person name="Clum A."/>
            <person name="Salamov A."/>
            <person name="Andreopoulos B."/>
            <person name="Cheng J.F."/>
            <person name="Woyke T."/>
            <person name="Pelin A."/>
            <person name="Henrissat B."/>
            <person name="Reynolds N.K."/>
            <person name="Benny G.L."/>
            <person name="Smith M.E."/>
            <person name="James T.Y."/>
            <person name="Grigoriev I.V."/>
        </authorList>
    </citation>
    <scope>NUCLEOTIDE SEQUENCE [LARGE SCALE GENOMIC DNA]</scope>
</reference>
<dbReference type="Pfam" id="PF16212">
    <property type="entry name" value="PhoLip_ATPase_C"/>
    <property type="match status" value="2"/>
</dbReference>
<feature type="non-terminal residue" evidence="6">
    <location>
        <position position="1"/>
    </location>
</feature>
<keyword evidence="4" id="KW-1133">Transmembrane helix</keyword>
<evidence type="ECO:0000313" key="7">
    <source>
        <dbReference type="Proteomes" id="UP000269721"/>
    </source>
</evidence>
<dbReference type="GO" id="GO:0140326">
    <property type="term" value="F:ATPase-coupled intramembrane lipid transporter activity"/>
    <property type="evidence" value="ECO:0007669"/>
    <property type="project" value="TreeGrafter"/>
</dbReference>
<evidence type="ECO:0000313" key="6">
    <source>
        <dbReference type="EMBL" id="RKO83303.1"/>
    </source>
</evidence>
<keyword evidence="7" id="KW-1185">Reference proteome</keyword>
<keyword evidence="4" id="KW-0812">Transmembrane</keyword>
<feature type="transmembrane region" description="Helical" evidence="4">
    <location>
        <begin position="133"/>
        <end position="156"/>
    </location>
</feature>
<dbReference type="Proteomes" id="UP000269721">
    <property type="component" value="Unassembled WGS sequence"/>
</dbReference>
<evidence type="ECO:0000256" key="2">
    <source>
        <dbReference type="ARBA" id="ARBA00022723"/>
    </source>
</evidence>
<dbReference type="OrthoDB" id="377733at2759"/>
<keyword evidence="4" id="KW-0472">Membrane</keyword>
<gene>
    <name evidence="6" type="ORF">BDK51DRAFT_33253</name>
</gene>
<dbReference type="AlphaFoldDB" id="A0A4P9VX75"/>
<evidence type="ECO:0000256" key="1">
    <source>
        <dbReference type="ARBA" id="ARBA00004141"/>
    </source>
</evidence>
<dbReference type="PANTHER" id="PTHR24092">
    <property type="entry name" value="PROBABLE PHOSPHOLIPID-TRANSPORTING ATPASE"/>
    <property type="match status" value="1"/>
</dbReference>
<accession>A0A4P9VX75</accession>
<dbReference type="GO" id="GO:0045332">
    <property type="term" value="P:phospholipid translocation"/>
    <property type="evidence" value="ECO:0007669"/>
    <property type="project" value="TreeGrafter"/>
</dbReference>
<dbReference type="GO" id="GO:0046872">
    <property type="term" value="F:metal ion binding"/>
    <property type="evidence" value="ECO:0007669"/>
    <property type="project" value="UniProtKB-KW"/>
</dbReference>
<feature type="transmembrane region" description="Helical" evidence="4">
    <location>
        <begin position="103"/>
        <end position="121"/>
    </location>
</feature>
<name>A0A4P9VX75_9FUNG</name>
<evidence type="ECO:0000256" key="3">
    <source>
        <dbReference type="ARBA" id="ARBA00022842"/>
    </source>
</evidence>
<keyword evidence="2" id="KW-0479">Metal-binding</keyword>
<evidence type="ECO:0000259" key="5">
    <source>
        <dbReference type="Pfam" id="PF16212"/>
    </source>
</evidence>
<evidence type="ECO:0000256" key="4">
    <source>
        <dbReference type="SAM" id="Phobius"/>
    </source>
</evidence>
<feature type="domain" description="P-type ATPase C-terminal" evidence="5">
    <location>
        <begin position="1"/>
        <end position="66"/>
    </location>
</feature>
<feature type="domain" description="P-type ATPase C-terminal" evidence="5">
    <location>
        <begin position="87"/>
        <end position="202"/>
    </location>
</feature>